<keyword evidence="3" id="KW-1185">Reference proteome</keyword>
<dbReference type="RefSeq" id="WP_205723024.1">
    <property type="nucleotide sequence ID" value="NZ_CP070608.1"/>
</dbReference>
<feature type="domain" description="DUF4340" evidence="1">
    <location>
        <begin position="78"/>
        <end position="257"/>
    </location>
</feature>
<evidence type="ECO:0000313" key="2">
    <source>
        <dbReference type="EMBL" id="QSE98510.1"/>
    </source>
</evidence>
<reference evidence="2" key="1">
    <citation type="submission" date="2021-02" db="EMBL/GenBank/DDBJ databases">
        <title>Fulvivirga sp. S481 isolated from sea water.</title>
        <authorList>
            <person name="Bae S.S."/>
            <person name="Baek K."/>
        </authorList>
    </citation>
    <scope>NUCLEOTIDE SEQUENCE</scope>
    <source>
        <strain evidence="2">S481</strain>
    </source>
</reference>
<name>A0A974WLN3_9BACT</name>
<evidence type="ECO:0000259" key="1">
    <source>
        <dbReference type="Pfam" id="PF14238"/>
    </source>
</evidence>
<dbReference type="Proteomes" id="UP000662783">
    <property type="component" value="Chromosome"/>
</dbReference>
<protein>
    <submittedName>
        <fullName evidence="2">DUF4340 domain-containing protein</fullName>
    </submittedName>
</protein>
<dbReference type="EMBL" id="CP070608">
    <property type="protein sequence ID" value="QSE98510.1"/>
    <property type="molecule type" value="Genomic_DNA"/>
</dbReference>
<dbReference type="Pfam" id="PF14238">
    <property type="entry name" value="DUF4340"/>
    <property type="match status" value="1"/>
</dbReference>
<dbReference type="KEGG" id="fuv:JR347_05365"/>
<dbReference type="InterPro" id="IPR025641">
    <property type="entry name" value="DUF4340"/>
</dbReference>
<evidence type="ECO:0000313" key="3">
    <source>
        <dbReference type="Proteomes" id="UP000662783"/>
    </source>
</evidence>
<gene>
    <name evidence="2" type="ORF">JR347_05365</name>
</gene>
<sequence>MSKNKILLIVFGVLLAIYFGNKFLGSNNDRNFRDVLVELDTASVNKVVIEARANSHQPVEFIKEGGKWSVSNGAKKDDADKNSVKSIINSLIKLEPQRLVSNSEDKWAQYEVNDSLGTKVKMYAGDKELANLVVGKFNFNQQARTAATFVRLADEEEVYTVDGFLASTYNQEFNSFRDKTFVKTTPENLTSLKFDYAGDSSFVLNKVSDATTGSVWQVNGVEADSASVQKYLNGLRRLNQSDFADDFTPSEGAAYTLTIDGNNMNSIVVKGFMRDDEVILNSSLNSDAYFKKGSLNVFEKLFVSSQSFTSN</sequence>
<organism evidence="2 3">
    <name type="scientific">Fulvivirga lutea</name>
    <dbReference type="NCBI Taxonomy" id="2810512"/>
    <lineage>
        <taxon>Bacteria</taxon>
        <taxon>Pseudomonadati</taxon>
        <taxon>Bacteroidota</taxon>
        <taxon>Cytophagia</taxon>
        <taxon>Cytophagales</taxon>
        <taxon>Fulvivirgaceae</taxon>
        <taxon>Fulvivirga</taxon>
    </lineage>
</organism>
<accession>A0A974WLN3</accession>
<proteinExistence type="predicted"/>
<dbReference type="AlphaFoldDB" id="A0A974WLN3"/>